<evidence type="ECO:0000313" key="5">
    <source>
        <dbReference type="Proteomes" id="UP001290861"/>
    </source>
</evidence>
<evidence type="ECO:0000313" key="4">
    <source>
        <dbReference type="EMBL" id="MDZ8118171.1"/>
    </source>
</evidence>
<dbReference type="SUPFAM" id="SSF52799">
    <property type="entry name" value="(Phosphotyrosine protein) phosphatases II"/>
    <property type="match status" value="1"/>
</dbReference>
<feature type="chain" id="PRO_5045765102" description="Tyrosine-protein phosphatase domain-containing protein" evidence="2">
    <location>
        <begin position="25"/>
        <end position="228"/>
    </location>
</feature>
<proteinExistence type="inferred from homology"/>
<dbReference type="InterPro" id="IPR029021">
    <property type="entry name" value="Prot-tyrosine_phosphatase-like"/>
</dbReference>
<comment type="similarity">
    <text evidence="1">Belongs to the protein-tyrosine phosphatase family.</text>
</comment>
<dbReference type="PROSITE" id="PS51257">
    <property type="entry name" value="PROKAR_LIPOPROTEIN"/>
    <property type="match status" value="1"/>
</dbReference>
<accession>A0ABU5MVR0</accession>
<protein>
    <recommendedName>
        <fullName evidence="3">Tyrosine-protein phosphatase domain-containing protein</fullName>
    </recommendedName>
</protein>
<dbReference type="PROSITE" id="PS50054">
    <property type="entry name" value="TYR_PHOSPHATASE_DUAL"/>
    <property type="match status" value="1"/>
</dbReference>
<gene>
    <name evidence="4" type="ORF">P9H32_05965</name>
</gene>
<comment type="caution">
    <text evidence="4">The sequence shown here is derived from an EMBL/GenBank/DDBJ whole genome shotgun (WGS) entry which is preliminary data.</text>
</comment>
<keyword evidence="2" id="KW-0732">Signal</keyword>
<reference evidence="4 5" key="1">
    <citation type="journal article" date="2024" name="Appl. Environ. Microbiol.">
        <title>Pontiella agarivorans sp. nov., a novel marine anaerobic bacterium capable of degrading macroalgal polysaccharides and fixing nitrogen.</title>
        <authorList>
            <person name="Liu N."/>
            <person name="Kivenson V."/>
            <person name="Peng X."/>
            <person name="Cui Z."/>
            <person name="Lankiewicz T.S."/>
            <person name="Gosselin K.M."/>
            <person name="English C.J."/>
            <person name="Blair E.M."/>
            <person name="O'Malley M.A."/>
            <person name="Valentine D.L."/>
        </authorList>
    </citation>
    <scope>NUCLEOTIDE SEQUENCE [LARGE SCALE GENOMIC DNA]</scope>
    <source>
        <strain evidence="4 5">NLcol2</strain>
    </source>
</reference>
<dbReference type="InterPro" id="IPR004861">
    <property type="entry name" value="Siw14-like"/>
</dbReference>
<dbReference type="Gene3D" id="3.90.190.10">
    <property type="entry name" value="Protein tyrosine phosphatase superfamily"/>
    <property type="match status" value="1"/>
</dbReference>
<keyword evidence="5" id="KW-1185">Reference proteome</keyword>
<dbReference type="EMBL" id="JARVCO010000007">
    <property type="protein sequence ID" value="MDZ8118171.1"/>
    <property type="molecule type" value="Genomic_DNA"/>
</dbReference>
<dbReference type="RefSeq" id="WP_322607970.1">
    <property type="nucleotide sequence ID" value="NZ_JARVCO010000007.1"/>
</dbReference>
<feature type="signal peptide" evidence="2">
    <location>
        <begin position="1"/>
        <end position="24"/>
    </location>
</feature>
<organism evidence="4 5">
    <name type="scientific">Pontiella agarivorans</name>
    <dbReference type="NCBI Taxonomy" id="3038953"/>
    <lineage>
        <taxon>Bacteria</taxon>
        <taxon>Pseudomonadati</taxon>
        <taxon>Kiritimatiellota</taxon>
        <taxon>Kiritimatiellia</taxon>
        <taxon>Kiritimatiellales</taxon>
        <taxon>Pontiellaceae</taxon>
        <taxon>Pontiella</taxon>
    </lineage>
</organism>
<feature type="domain" description="Tyrosine-protein phosphatase" evidence="3">
    <location>
        <begin position="65"/>
        <end position="208"/>
    </location>
</feature>
<dbReference type="PANTHER" id="PTHR31126:SF1">
    <property type="entry name" value="TYROSINE SPECIFIC PROTEIN PHOSPHATASES DOMAIN-CONTAINING PROTEIN"/>
    <property type="match status" value="1"/>
</dbReference>
<dbReference type="Proteomes" id="UP001290861">
    <property type="component" value="Unassembled WGS sequence"/>
</dbReference>
<dbReference type="Pfam" id="PF03162">
    <property type="entry name" value="Y_phosphatase2"/>
    <property type="match status" value="1"/>
</dbReference>
<dbReference type="InterPro" id="IPR020422">
    <property type="entry name" value="TYR_PHOSPHATASE_DUAL_dom"/>
</dbReference>
<evidence type="ECO:0000256" key="2">
    <source>
        <dbReference type="SAM" id="SignalP"/>
    </source>
</evidence>
<dbReference type="PANTHER" id="PTHR31126">
    <property type="entry name" value="TYROSINE-PROTEIN PHOSPHATASE"/>
    <property type="match status" value="1"/>
</dbReference>
<sequence>MKRCTAIRNALPLLGMLLLSACQTQPPKQADVDGISGATVSHDRIVLPPANENYQVLGHLEGLNNYVVQYDESLYRGGQAYEPDLALQSLEALGIKTIISITPTEEERAFCEIAGIELIEVPFTSDSGPTENNFELYFQVLENSKAPVYLHCKGGSHRAGILGAAYRMKFQDWSYEQAIIEYGRLGGDLKTDYPMLSSLKTFGKRDDLTKSKLTANTDSRTTYKSATN</sequence>
<evidence type="ECO:0000259" key="3">
    <source>
        <dbReference type="PROSITE" id="PS50054"/>
    </source>
</evidence>
<evidence type="ECO:0000256" key="1">
    <source>
        <dbReference type="ARBA" id="ARBA00009580"/>
    </source>
</evidence>
<name>A0ABU5MVR0_9BACT</name>